<keyword evidence="3" id="KW-0677">Repeat</keyword>
<dbReference type="PROSITE" id="PS00101">
    <property type="entry name" value="HEXAPEP_TRANSFERASES"/>
    <property type="match status" value="1"/>
</dbReference>
<sequence length="181" mass="19592">MEEKVIDIRIPDKERDDDGQRTARLVFKLNHTMPGTDEYNAVLHELFQDNIGEGSMVTAPLTLVLARPVKIGKGVMVMSNCLMMSAGGITIDDDAMIAANAQLITNNHDPYDRPLLLCKPIHICCGAWIGAGSTILPGITVGEYAIVGAASVVTKDVPPYAVVVGNPAKVVKYLDKEKFEK</sequence>
<comment type="caution">
    <text evidence="5">The sequence shown here is derived from an EMBL/GenBank/DDBJ whole genome shotgun (WGS) entry which is preliminary data.</text>
</comment>
<evidence type="ECO:0000256" key="2">
    <source>
        <dbReference type="ARBA" id="ARBA00022679"/>
    </source>
</evidence>
<reference evidence="5 6" key="1">
    <citation type="journal article" date="2021" name="Sci. Rep.">
        <title>The distribution of antibiotic resistance genes in chicken gut microbiota commensals.</title>
        <authorList>
            <person name="Juricova H."/>
            <person name="Matiasovicova J."/>
            <person name="Kubasova T."/>
            <person name="Cejkova D."/>
            <person name="Rychlik I."/>
        </authorList>
    </citation>
    <scope>NUCLEOTIDE SEQUENCE [LARGE SCALE GENOMIC DNA]</scope>
    <source>
        <strain evidence="5 6">An768</strain>
    </source>
</reference>
<gene>
    <name evidence="5" type="ORF">H6A24_11200</name>
</gene>
<evidence type="ECO:0000313" key="6">
    <source>
        <dbReference type="Proteomes" id="UP000782117"/>
    </source>
</evidence>
<dbReference type="Pfam" id="PF14602">
    <property type="entry name" value="Hexapep_2"/>
    <property type="match status" value="1"/>
</dbReference>
<dbReference type="SUPFAM" id="SSF51161">
    <property type="entry name" value="Trimeric LpxA-like enzymes"/>
    <property type="match status" value="1"/>
</dbReference>
<evidence type="ECO:0000256" key="4">
    <source>
        <dbReference type="ARBA" id="ARBA00023315"/>
    </source>
</evidence>
<organism evidence="5 6">
    <name type="scientific">Bacteroides caecicola</name>
    <dbReference type="NCBI Taxonomy" id="1462569"/>
    <lineage>
        <taxon>Bacteria</taxon>
        <taxon>Pseudomonadati</taxon>
        <taxon>Bacteroidota</taxon>
        <taxon>Bacteroidia</taxon>
        <taxon>Bacteroidales</taxon>
        <taxon>Bacteroidaceae</taxon>
        <taxon>Bacteroides</taxon>
    </lineage>
</organism>
<proteinExistence type="inferred from homology"/>
<keyword evidence="2" id="KW-0808">Transferase</keyword>
<dbReference type="RefSeq" id="WP_204500949.1">
    <property type="nucleotide sequence ID" value="NZ_JACJKJ010000014.1"/>
</dbReference>
<protein>
    <submittedName>
        <fullName evidence="5">Galactoside O-acetyltransferase</fullName>
    </submittedName>
</protein>
<dbReference type="PANTHER" id="PTHR23416:SF23">
    <property type="entry name" value="ACETYLTRANSFERASE C18B11.09C-RELATED"/>
    <property type="match status" value="1"/>
</dbReference>
<dbReference type="InterPro" id="IPR051159">
    <property type="entry name" value="Hexapeptide_acetyltransf"/>
</dbReference>
<evidence type="ECO:0000313" key="5">
    <source>
        <dbReference type="EMBL" id="MBM6807050.1"/>
    </source>
</evidence>
<dbReference type="Gene3D" id="2.160.10.10">
    <property type="entry name" value="Hexapeptide repeat proteins"/>
    <property type="match status" value="1"/>
</dbReference>
<dbReference type="InterPro" id="IPR001451">
    <property type="entry name" value="Hexapep"/>
</dbReference>
<dbReference type="InterPro" id="IPR011004">
    <property type="entry name" value="Trimer_LpxA-like_sf"/>
</dbReference>
<evidence type="ECO:0000256" key="3">
    <source>
        <dbReference type="ARBA" id="ARBA00022737"/>
    </source>
</evidence>
<accession>A0ABS2FA05</accession>
<dbReference type="Pfam" id="PF00132">
    <property type="entry name" value="Hexapep"/>
    <property type="match status" value="1"/>
</dbReference>
<name>A0ABS2FA05_9BACE</name>
<dbReference type="EMBL" id="JACJKJ010000014">
    <property type="protein sequence ID" value="MBM6807050.1"/>
    <property type="molecule type" value="Genomic_DNA"/>
</dbReference>
<dbReference type="Proteomes" id="UP000782117">
    <property type="component" value="Unassembled WGS sequence"/>
</dbReference>
<keyword evidence="6" id="KW-1185">Reference proteome</keyword>
<dbReference type="PANTHER" id="PTHR23416">
    <property type="entry name" value="SIALIC ACID SYNTHASE-RELATED"/>
    <property type="match status" value="1"/>
</dbReference>
<evidence type="ECO:0000256" key="1">
    <source>
        <dbReference type="ARBA" id="ARBA00007274"/>
    </source>
</evidence>
<keyword evidence="4" id="KW-0012">Acyltransferase</keyword>
<comment type="similarity">
    <text evidence="1">Belongs to the transferase hexapeptide repeat family.</text>
</comment>
<dbReference type="InterPro" id="IPR018357">
    <property type="entry name" value="Hexapep_transf_CS"/>
</dbReference>